<dbReference type="OrthoDB" id="19378at2"/>
<comment type="caution">
    <text evidence="4">The sequence shown here is derived from an EMBL/GenBank/DDBJ whole genome shotgun (WGS) entry which is preliminary data.</text>
</comment>
<keyword evidence="5" id="KW-1185">Reference proteome</keyword>
<evidence type="ECO:0000256" key="2">
    <source>
        <dbReference type="ARBA" id="ARBA00023002"/>
    </source>
</evidence>
<organism evidence="4 5">
    <name type="scientific">Geothermobacter ehrlichii</name>
    <dbReference type="NCBI Taxonomy" id="213224"/>
    <lineage>
        <taxon>Bacteria</taxon>
        <taxon>Pseudomonadati</taxon>
        <taxon>Thermodesulfobacteriota</taxon>
        <taxon>Desulfuromonadia</taxon>
        <taxon>Desulfuromonadales</taxon>
        <taxon>Geothermobacteraceae</taxon>
        <taxon>Geothermobacter</taxon>
    </lineage>
</organism>
<protein>
    <submittedName>
        <fullName evidence="4">Glutamate dehydrogenase</fullName>
    </submittedName>
</protein>
<dbReference type="EMBL" id="VNIB01000007">
    <property type="protein sequence ID" value="TYO98207.1"/>
    <property type="molecule type" value="Genomic_DNA"/>
</dbReference>
<dbReference type="SUPFAM" id="SSF53223">
    <property type="entry name" value="Aminoacid dehydrogenase-like, N-terminal domain"/>
    <property type="match status" value="1"/>
</dbReference>
<gene>
    <name evidence="4" type="ORF">EDC39_1072</name>
</gene>
<dbReference type="InterPro" id="IPR036291">
    <property type="entry name" value="NAD(P)-bd_dom_sf"/>
</dbReference>
<dbReference type="GO" id="GO:0004352">
    <property type="term" value="F:glutamate dehydrogenase (NAD+) activity"/>
    <property type="evidence" value="ECO:0007669"/>
    <property type="project" value="TreeGrafter"/>
</dbReference>
<dbReference type="SUPFAM" id="SSF51735">
    <property type="entry name" value="NAD(P)-binding Rossmann-fold domains"/>
    <property type="match status" value="1"/>
</dbReference>
<name>A0A5D3WJI2_9BACT</name>
<dbReference type="RefSeq" id="WP_148895984.1">
    <property type="nucleotide sequence ID" value="NZ_VNIB01000007.1"/>
</dbReference>
<dbReference type="InterPro" id="IPR046346">
    <property type="entry name" value="Aminoacid_DH-like_N_sf"/>
</dbReference>
<evidence type="ECO:0000313" key="5">
    <source>
        <dbReference type="Proteomes" id="UP000324159"/>
    </source>
</evidence>
<comment type="similarity">
    <text evidence="1">Belongs to the Glu/Leu/Phe/Val dehydrogenases family.</text>
</comment>
<feature type="domain" description="Glutamate/phenylalanine/leucine/valine/L-tryptophan dehydrogenase C-terminal" evidence="3">
    <location>
        <begin position="619"/>
        <end position="890"/>
    </location>
</feature>
<dbReference type="AlphaFoldDB" id="A0A5D3WJI2"/>
<dbReference type="Proteomes" id="UP000324159">
    <property type="component" value="Unassembled WGS sequence"/>
</dbReference>
<dbReference type="GO" id="GO:0006538">
    <property type="term" value="P:L-glutamate catabolic process"/>
    <property type="evidence" value="ECO:0007669"/>
    <property type="project" value="TreeGrafter"/>
</dbReference>
<sequence length="999" mass="114069">MTESEKVRWFRQVSKTITARCLEAGANLQWLQEQMHPYLSVTMRDEADAIGSLAIQLPTLKDTRRLVLRDTPKSLVIARLNRPGSLYDTLRLLREREISYAQFTHSYAPIPGIGEELELQRFEFDRKTAEDIAGVSEIRVPRSFVKEIRAALREHYPGYDMGRLDKELRLLWLNNENYVRYSPPRRVAQILWLYQQSVASGGVYFDAEPAQEIVDQPEYRILFAAGNPPQLDFLHQVMEVFKRLGLGIKRAYCLTIHNGLHPYFLGTFYLHGNGEALLEKNGFLFNQLKQELFNTQILSTVSATYRQYVAAGRMTGIDASLVNAFASFCHTTLAHNQPDRFGYQEVENAFMSDLEMTLRLVALFRARFEPGLQEREQAYRTEHAELERAIDDYNTGHAYLDGIRKTIFRCCLLFIEHTLKTNFFVAEKHALAFRLDPAYLDRLGPEFTSDLPPERPFRVTFFFGRHGCGYHIGFSDIARGGWRTVLAKNRDDFITNANTLFRENYVLAHTQHLKNKDIYEGGSKMVVVLDAADIANREMVTRRLYKLQYGFIQAFFDIYVTENGVARDPRVVDYYREDEPIELGPDENMHDEMVELIARISTKRGYLLGPGVISSKRFGINHKEFGVTSTGVITFADITLQQMGIDMRRDAFSVKMTGGPGGDVAGNALRLLLERAPKVQIRLILDGTGALFDPAGADHDALAQVVLRHDIDQYDPQALHDGGMMIFRSQTRKDGLRELYRKISRQGDTLVEEWITVDEFYRLFNSLVFTVEADLFIPAGGRPETIHRGNWQQFLRDGQPSARAIVEGANSFITPEARDRLQEAGVIIMRDASANKCGVISSSYEIIANLLLSEQEFFAHKERYVGDVLAILEKRAADEARLIFRRKEQGGGSYTEISAAISREINGHYARLFDYFQKNPELADRPLYRRALLAHLPKLLRETPRFRRRIGQLPPKYRAAILASEVASSLVYQQDAEAAYEAMLQAHLQRHFSGGKETA</sequence>
<dbReference type="SMART" id="SM00839">
    <property type="entry name" value="ELFV_dehydrog"/>
    <property type="match status" value="1"/>
</dbReference>
<proteinExistence type="inferred from homology"/>
<keyword evidence="2" id="KW-0560">Oxidoreductase</keyword>
<evidence type="ECO:0000259" key="3">
    <source>
        <dbReference type="SMART" id="SM00839"/>
    </source>
</evidence>
<dbReference type="Gene3D" id="3.40.50.720">
    <property type="entry name" value="NAD(P)-binding Rossmann-like Domain"/>
    <property type="match status" value="1"/>
</dbReference>
<dbReference type="Pfam" id="PF00208">
    <property type="entry name" value="ELFV_dehydrog"/>
    <property type="match status" value="1"/>
</dbReference>
<dbReference type="InterPro" id="IPR006096">
    <property type="entry name" value="Glu/Leu/Phe/Val/Trp_DH_C"/>
</dbReference>
<evidence type="ECO:0000256" key="1">
    <source>
        <dbReference type="ARBA" id="ARBA00006382"/>
    </source>
</evidence>
<accession>A0A5D3WJI2</accession>
<dbReference type="PANTHER" id="PTHR11606:SF39">
    <property type="entry name" value="GLUTAMATE_PHENYLALANINE_LEUCINE_VALINE_L-TRYPTOPHAN DEHYDROGENASE C-TERMINAL DOMAIN-CONTAINING PROTEIN"/>
    <property type="match status" value="1"/>
</dbReference>
<evidence type="ECO:0000313" key="4">
    <source>
        <dbReference type="EMBL" id="TYO98207.1"/>
    </source>
</evidence>
<reference evidence="4 5" key="1">
    <citation type="submission" date="2019-07" db="EMBL/GenBank/DDBJ databases">
        <title>Genomic Encyclopedia of Type Strains, Phase IV (KMG-IV): sequencing the most valuable type-strain genomes for metagenomic binning, comparative biology and taxonomic classification.</title>
        <authorList>
            <person name="Goeker M."/>
        </authorList>
    </citation>
    <scope>NUCLEOTIDE SEQUENCE [LARGE SCALE GENOMIC DNA]</scope>
    <source>
        <strain evidence="4 5">SS015</strain>
    </source>
</reference>
<dbReference type="PANTHER" id="PTHR11606">
    <property type="entry name" value="GLUTAMATE DEHYDROGENASE"/>
    <property type="match status" value="1"/>
</dbReference>